<dbReference type="GO" id="GO:0007033">
    <property type="term" value="P:vacuole organization"/>
    <property type="evidence" value="ECO:0007669"/>
    <property type="project" value="TreeGrafter"/>
</dbReference>
<dbReference type="FunFam" id="3.40.50.300:FF:001003">
    <property type="entry name" value="Vacuolar protein sorting-associated protein 4"/>
    <property type="match status" value="1"/>
</dbReference>
<dbReference type="SMART" id="SM00382">
    <property type="entry name" value="AAA"/>
    <property type="match status" value="1"/>
</dbReference>
<evidence type="ECO:0000313" key="6">
    <source>
        <dbReference type="EnsemblMetazoa" id="BGLB013908-PB"/>
    </source>
</evidence>
<dbReference type="Pfam" id="PF09336">
    <property type="entry name" value="Vps4_C"/>
    <property type="match status" value="1"/>
</dbReference>
<evidence type="ECO:0000256" key="4">
    <source>
        <dbReference type="SAM" id="MobiDB-lite"/>
    </source>
</evidence>
<dbReference type="OrthoDB" id="5334845at2759"/>
<dbReference type="Pfam" id="PF00004">
    <property type="entry name" value="AAA"/>
    <property type="match status" value="1"/>
</dbReference>
<dbReference type="PROSITE" id="PS50888">
    <property type="entry name" value="BHLH"/>
    <property type="match status" value="1"/>
</dbReference>
<dbReference type="InterPro" id="IPR011598">
    <property type="entry name" value="bHLH_dom"/>
</dbReference>
<dbReference type="GO" id="GO:0005524">
    <property type="term" value="F:ATP binding"/>
    <property type="evidence" value="ECO:0007669"/>
    <property type="project" value="UniProtKB-KW"/>
</dbReference>
<dbReference type="AlphaFoldDB" id="A0A2C9K687"/>
<dbReference type="VEuPathDB" id="VectorBase:BGLAX_044210"/>
<dbReference type="InterPro" id="IPR050304">
    <property type="entry name" value="MT-severing_AAA_ATPase"/>
</dbReference>
<comment type="similarity">
    <text evidence="1">Belongs to the AAA ATPase family.</text>
</comment>
<dbReference type="EnsemblMetazoa" id="BGLB013908-RB">
    <property type="protein sequence ID" value="BGLB013908-PB"/>
    <property type="gene ID" value="BGLB013908"/>
</dbReference>
<keyword evidence="2" id="KW-0547">Nucleotide-binding</keyword>
<dbReference type="InterPro" id="IPR003959">
    <property type="entry name" value="ATPase_AAA_core"/>
</dbReference>
<reference evidence="6" key="1">
    <citation type="submission" date="2020-05" db="UniProtKB">
        <authorList>
            <consortium name="EnsemblMetazoa"/>
        </authorList>
    </citation>
    <scope>IDENTIFICATION</scope>
    <source>
        <strain evidence="6">BB02</strain>
    </source>
</reference>
<dbReference type="GO" id="GO:0016887">
    <property type="term" value="F:ATP hydrolysis activity"/>
    <property type="evidence" value="ECO:0007669"/>
    <property type="project" value="InterPro"/>
</dbReference>
<dbReference type="PANTHER" id="PTHR23074:SF72">
    <property type="entry name" value="VACUOLAR PROTEIN SORTING-ASSOCIATED PROTEIN 4B"/>
    <property type="match status" value="1"/>
</dbReference>
<dbReference type="PANTHER" id="PTHR23074">
    <property type="entry name" value="AAA DOMAIN-CONTAINING"/>
    <property type="match status" value="1"/>
</dbReference>
<dbReference type="Gene3D" id="1.10.8.60">
    <property type="match status" value="1"/>
</dbReference>
<dbReference type="Pfam" id="PF00010">
    <property type="entry name" value="HLH"/>
    <property type="match status" value="1"/>
</dbReference>
<dbReference type="PROSITE" id="PS00674">
    <property type="entry name" value="AAA"/>
    <property type="match status" value="1"/>
</dbReference>
<dbReference type="SMART" id="SM00353">
    <property type="entry name" value="HLH"/>
    <property type="match status" value="1"/>
</dbReference>
<dbReference type="SUPFAM" id="SSF52540">
    <property type="entry name" value="P-loop containing nucleoside triphosphate hydrolases"/>
    <property type="match status" value="1"/>
</dbReference>
<dbReference type="VEuPathDB" id="VectorBase:BGLAX_046251"/>
<dbReference type="STRING" id="6526.A0A2C9K687"/>
<sequence length="772" mass="86141">MFQTVSPTPDSPISPLPSTATDDETIDVTDDDSQPWSNDIYTDVVNARVSCSRDDVELRPALDSDDASCSYSNIMQSKFSSQELRELRSKINSRERKRMHDLNSAMDSLREVMPYAAGPSMRKLSKIATLTLAKNYILMLSKSVQDLKQLLDELHKGAHSMYQHPYLHRKSSDFHPACSLTGYSQTGLFRNNQLSLHPNFFHPNITYSATASHLSNMNVPVSTQLSHTQGINMPSYRSMACPCTAPKDYASSRLPRLASQIDSRTDHGITAELEGQHVKGRRSIIESTVVISGQIRFGDVVGLTEAKRSLQDSIVLPSIFPHLFTGGRKPWRRILLYGPPGTGKSRLAQAVSTEVTATFYSVSSTDLLSSWVGESEKLIKELFTVAGCQSNQSVIFIDEIDSLCRQRNSREDESSRRVKTELLLQMGGHTQDKVFLLCATNCPWELDTAFLRRFQKRIYIPLPDLRQPRGNIRSEAPLALGIATTTFPPAASETELVPNVMRSKVERGIMMHGLPMTPLSKAQECTPERKLNGRQQSPKSYFASWPCFPLSKNYKSTNQLNEIFIKCNATNQPYNRTCHVSTVDFGDRLSVIIAVAASGKEGRHPTGKEPLWANKQTMAAVCSSNAYNVSAGLVFYPVPEDGTIVIAYKEGELKSINKLLQSLDNSTNAKSGHVRFSDLSTLTNGALFQPIRDMQTANYWRESPDGRWVHCDVKIENAVSMHIMDLPPNLVCPRDVQLEDFVQALQVHRPTVSQQELNKFDDFTASYGQSGQ</sequence>
<dbReference type="SUPFAM" id="SSF47459">
    <property type="entry name" value="HLH, helix-loop-helix DNA-binding domain"/>
    <property type="match status" value="1"/>
</dbReference>
<evidence type="ECO:0000313" key="7">
    <source>
        <dbReference type="Proteomes" id="UP000076420"/>
    </source>
</evidence>
<feature type="region of interest" description="Disordered" evidence="4">
    <location>
        <begin position="1"/>
        <end position="35"/>
    </location>
</feature>
<gene>
    <name evidence="6" type="primary">106052905</name>
</gene>
<dbReference type="VEuPathDB" id="VectorBase:BGLAX_034489"/>
<dbReference type="VEuPathDB" id="VectorBase:BGLB013908"/>
<dbReference type="InterPro" id="IPR003593">
    <property type="entry name" value="AAA+_ATPase"/>
</dbReference>
<feature type="compositionally biased region" description="Acidic residues" evidence="4">
    <location>
        <begin position="21"/>
        <end position="33"/>
    </location>
</feature>
<dbReference type="VEuPathDB" id="VectorBase:BGLAX_048864"/>
<evidence type="ECO:0000256" key="1">
    <source>
        <dbReference type="ARBA" id="ARBA00006914"/>
    </source>
</evidence>
<dbReference type="KEGG" id="bgt:106052905"/>
<dbReference type="Gene3D" id="3.40.50.300">
    <property type="entry name" value="P-loop containing nucleotide triphosphate hydrolases"/>
    <property type="match status" value="1"/>
</dbReference>
<keyword evidence="3" id="KW-0067">ATP-binding</keyword>
<name>A0A2C9K687_BIOGL</name>
<dbReference type="InterPro" id="IPR015415">
    <property type="entry name" value="Spast_Vps4_C"/>
</dbReference>
<protein>
    <recommendedName>
        <fullName evidence="5">BHLH domain-containing protein</fullName>
    </recommendedName>
</protein>
<dbReference type="GO" id="GO:0046983">
    <property type="term" value="F:protein dimerization activity"/>
    <property type="evidence" value="ECO:0007669"/>
    <property type="project" value="InterPro"/>
</dbReference>
<evidence type="ECO:0000259" key="5">
    <source>
        <dbReference type="PROSITE" id="PS50888"/>
    </source>
</evidence>
<proteinExistence type="inferred from homology"/>
<feature type="domain" description="BHLH" evidence="5">
    <location>
        <begin position="86"/>
        <end position="140"/>
    </location>
</feature>
<evidence type="ECO:0000256" key="3">
    <source>
        <dbReference type="ARBA" id="ARBA00022840"/>
    </source>
</evidence>
<accession>A0A2C9K687</accession>
<dbReference type="Proteomes" id="UP000076420">
    <property type="component" value="Unassembled WGS sequence"/>
</dbReference>
<dbReference type="InterPro" id="IPR036638">
    <property type="entry name" value="HLH_DNA-bd_sf"/>
</dbReference>
<organism evidence="6 7">
    <name type="scientific">Biomphalaria glabrata</name>
    <name type="common">Bloodfluke planorb</name>
    <name type="synonym">Freshwater snail</name>
    <dbReference type="NCBI Taxonomy" id="6526"/>
    <lineage>
        <taxon>Eukaryota</taxon>
        <taxon>Metazoa</taxon>
        <taxon>Spiralia</taxon>
        <taxon>Lophotrochozoa</taxon>
        <taxon>Mollusca</taxon>
        <taxon>Gastropoda</taxon>
        <taxon>Heterobranchia</taxon>
        <taxon>Euthyneura</taxon>
        <taxon>Panpulmonata</taxon>
        <taxon>Hygrophila</taxon>
        <taxon>Lymnaeoidea</taxon>
        <taxon>Planorbidae</taxon>
        <taxon>Biomphalaria</taxon>
    </lineage>
</organism>
<dbReference type="Gene3D" id="4.10.280.10">
    <property type="entry name" value="Helix-loop-helix DNA-binding domain"/>
    <property type="match status" value="1"/>
</dbReference>
<dbReference type="GO" id="GO:0016197">
    <property type="term" value="P:endosomal transport"/>
    <property type="evidence" value="ECO:0007669"/>
    <property type="project" value="TreeGrafter"/>
</dbReference>
<dbReference type="InterPro" id="IPR003960">
    <property type="entry name" value="ATPase_AAA_CS"/>
</dbReference>
<evidence type="ECO:0000256" key="2">
    <source>
        <dbReference type="ARBA" id="ARBA00022741"/>
    </source>
</evidence>
<dbReference type="InterPro" id="IPR027417">
    <property type="entry name" value="P-loop_NTPase"/>
</dbReference>